<dbReference type="InterPro" id="IPR045312">
    <property type="entry name" value="PCBER-like"/>
</dbReference>
<feature type="domain" description="NmrA-like" evidence="4">
    <location>
        <begin position="35"/>
        <end position="266"/>
    </location>
</feature>
<dbReference type="EMBL" id="MU007026">
    <property type="protein sequence ID" value="KAF2432342.1"/>
    <property type="molecule type" value="Genomic_DNA"/>
</dbReference>
<dbReference type="Gene3D" id="3.40.50.720">
    <property type="entry name" value="NAD(P)-binding Rossmann-like Domain"/>
    <property type="match status" value="1"/>
</dbReference>
<dbReference type="InterPro" id="IPR051609">
    <property type="entry name" value="NmrA/Isoflavone_reductase-like"/>
</dbReference>
<dbReference type="PANTHER" id="PTHR47706:SF9">
    <property type="entry name" value="NMRA-LIKE DOMAIN-CONTAINING PROTEIN-RELATED"/>
    <property type="match status" value="1"/>
</dbReference>
<name>A0A9P4NV81_9PEZI</name>
<reference evidence="5" key="1">
    <citation type="journal article" date="2020" name="Stud. Mycol.">
        <title>101 Dothideomycetes genomes: a test case for predicting lifestyles and emergence of pathogens.</title>
        <authorList>
            <person name="Haridas S."/>
            <person name="Albert R."/>
            <person name="Binder M."/>
            <person name="Bloem J."/>
            <person name="Labutti K."/>
            <person name="Salamov A."/>
            <person name="Andreopoulos B."/>
            <person name="Baker S."/>
            <person name="Barry K."/>
            <person name="Bills G."/>
            <person name="Bluhm B."/>
            <person name="Cannon C."/>
            <person name="Castanera R."/>
            <person name="Culley D."/>
            <person name="Daum C."/>
            <person name="Ezra D."/>
            <person name="Gonzalez J."/>
            <person name="Henrissat B."/>
            <person name="Kuo A."/>
            <person name="Liang C."/>
            <person name="Lipzen A."/>
            <person name="Lutzoni F."/>
            <person name="Magnuson J."/>
            <person name="Mondo S."/>
            <person name="Nolan M."/>
            <person name="Ohm R."/>
            <person name="Pangilinan J."/>
            <person name="Park H.-J."/>
            <person name="Ramirez L."/>
            <person name="Alfaro M."/>
            <person name="Sun H."/>
            <person name="Tritt A."/>
            <person name="Yoshinaga Y."/>
            <person name="Zwiers L.-H."/>
            <person name="Turgeon B."/>
            <person name="Goodwin S."/>
            <person name="Spatafora J."/>
            <person name="Crous P."/>
            <person name="Grigoriev I."/>
        </authorList>
    </citation>
    <scope>NUCLEOTIDE SEQUENCE</scope>
    <source>
        <strain evidence="5">CBS 130266</strain>
    </source>
</reference>
<dbReference type="PANTHER" id="PTHR47706">
    <property type="entry name" value="NMRA-LIKE FAMILY PROTEIN"/>
    <property type="match status" value="1"/>
</dbReference>
<dbReference type="CDD" id="cd05259">
    <property type="entry name" value="PCBER_SDR_a"/>
    <property type="match status" value="1"/>
</dbReference>
<dbReference type="AlphaFoldDB" id="A0A9P4NV81"/>
<feature type="chain" id="PRO_5040131131" evidence="3">
    <location>
        <begin position="21"/>
        <end position="333"/>
    </location>
</feature>
<keyword evidence="1" id="KW-0521">NADP</keyword>
<keyword evidence="2" id="KW-0560">Oxidoreductase</keyword>
<dbReference type="Proteomes" id="UP000800235">
    <property type="component" value="Unassembled WGS sequence"/>
</dbReference>
<accession>A0A9P4NV81</accession>
<evidence type="ECO:0000313" key="6">
    <source>
        <dbReference type="Proteomes" id="UP000800235"/>
    </source>
</evidence>
<gene>
    <name evidence="5" type="ORF">EJ08DRAFT_648130</name>
</gene>
<evidence type="ECO:0000313" key="5">
    <source>
        <dbReference type="EMBL" id="KAF2432342.1"/>
    </source>
</evidence>
<comment type="caution">
    <text evidence="5">The sequence shown here is derived from an EMBL/GenBank/DDBJ whole genome shotgun (WGS) entry which is preliminary data.</text>
</comment>
<organism evidence="5 6">
    <name type="scientific">Tothia fuscella</name>
    <dbReference type="NCBI Taxonomy" id="1048955"/>
    <lineage>
        <taxon>Eukaryota</taxon>
        <taxon>Fungi</taxon>
        <taxon>Dikarya</taxon>
        <taxon>Ascomycota</taxon>
        <taxon>Pezizomycotina</taxon>
        <taxon>Dothideomycetes</taxon>
        <taxon>Pleosporomycetidae</taxon>
        <taxon>Venturiales</taxon>
        <taxon>Cylindrosympodiaceae</taxon>
        <taxon>Tothia</taxon>
    </lineage>
</organism>
<proteinExistence type="predicted"/>
<protein>
    <submittedName>
        <fullName evidence="5">NAD(P)-binding protein</fullName>
    </submittedName>
</protein>
<dbReference type="InterPro" id="IPR008030">
    <property type="entry name" value="NmrA-like"/>
</dbReference>
<dbReference type="GO" id="GO:0016491">
    <property type="term" value="F:oxidoreductase activity"/>
    <property type="evidence" value="ECO:0007669"/>
    <property type="project" value="UniProtKB-KW"/>
</dbReference>
<dbReference type="Pfam" id="PF05368">
    <property type="entry name" value="NmrA"/>
    <property type="match status" value="1"/>
</dbReference>
<dbReference type="OrthoDB" id="9984533at2759"/>
<dbReference type="InterPro" id="IPR036291">
    <property type="entry name" value="NAD(P)-bd_dom_sf"/>
</dbReference>
<sequence length="333" mass="36041">MSFSLSRTATLLSLSVIVFAFLYQQFSKSKMVEIKTVAVLGAGGNVGKAILPVLLNSTLKVTVISRPDSKSSFPSNITVLKSAYDTESLTHALKGQDAVISLVAGPAIASQKTVIDATLAAGVKWFIPSEFGSDTPDQRIVDFLPMGKGKVDVADYLRSKEKEGLSWTGLITGLFFDWGLPRGSFQFDLKSKTGTLWDGGRVRFSATNLPTIGHALVNLLTDPSKQAAAKNKHIYIRSFTTTQSEILSALEKVTGEKWDVKDVPSAPIKDSARKRLAKGDFSAVSDLLKYLAYGDIALGGFEEKAEEGVKLLLPDHKETVVETVRKVVENAKL</sequence>
<evidence type="ECO:0000259" key="4">
    <source>
        <dbReference type="Pfam" id="PF05368"/>
    </source>
</evidence>
<evidence type="ECO:0000256" key="2">
    <source>
        <dbReference type="ARBA" id="ARBA00023002"/>
    </source>
</evidence>
<dbReference type="SUPFAM" id="SSF51735">
    <property type="entry name" value="NAD(P)-binding Rossmann-fold domains"/>
    <property type="match status" value="1"/>
</dbReference>
<evidence type="ECO:0000256" key="1">
    <source>
        <dbReference type="ARBA" id="ARBA00022857"/>
    </source>
</evidence>
<evidence type="ECO:0000256" key="3">
    <source>
        <dbReference type="SAM" id="SignalP"/>
    </source>
</evidence>
<keyword evidence="3" id="KW-0732">Signal</keyword>
<feature type="signal peptide" evidence="3">
    <location>
        <begin position="1"/>
        <end position="20"/>
    </location>
</feature>
<keyword evidence="6" id="KW-1185">Reference proteome</keyword>
<dbReference type="Gene3D" id="3.90.25.10">
    <property type="entry name" value="UDP-galactose 4-epimerase, domain 1"/>
    <property type="match status" value="1"/>
</dbReference>